<accession>A0A9N9KII8</accession>
<protein>
    <submittedName>
        <fullName evidence="1">13688_t:CDS:1</fullName>
    </submittedName>
</protein>
<dbReference type="EMBL" id="CAJVQA010070976">
    <property type="protein sequence ID" value="CAG8833465.1"/>
    <property type="molecule type" value="Genomic_DNA"/>
</dbReference>
<evidence type="ECO:0000313" key="1">
    <source>
        <dbReference type="EMBL" id="CAG8833465.1"/>
    </source>
</evidence>
<keyword evidence="2" id="KW-1185">Reference proteome</keyword>
<gene>
    <name evidence="1" type="ORF">CPELLU_LOCUS20979</name>
</gene>
<feature type="non-terminal residue" evidence="1">
    <location>
        <position position="1"/>
    </location>
</feature>
<proteinExistence type="predicted"/>
<dbReference type="AlphaFoldDB" id="A0A9N9KII8"/>
<comment type="caution">
    <text evidence="1">The sequence shown here is derived from an EMBL/GenBank/DDBJ whole genome shotgun (WGS) entry which is preliminary data.</text>
</comment>
<reference evidence="1" key="1">
    <citation type="submission" date="2021-06" db="EMBL/GenBank/DDBJ databases">
        <authorList>
            <person name="Kallberg Y."/>
            <person name="Tangrot J."/>
            <person name="Rosling A."/>
        </authorList>
    </citation>
    <scope>NUCLEOTIDE SEQUENCE</scope>
    <source>
        <strain evidence="1">FL966</strain>
    </source>
</reference>
<sequence>LAFNSIDALTLTDPILQALKYIIGLLKHNSRDLIQKLHRLICDILSFMAKYELIMDNTLYVELRRASNEVQLTDGERNELHAALSKHVTNEHLCIHKRSIKSILNGSEKHKSCTNVYKKVRFE</sequence>
<name>A0A9N9KII8_9GLOM</name>
<organism evidence="1 2">
    <name type="scientific">Cetraspora pellucida</name>
    <dbReference type="NCBI Taxonomy" id="1433469"/>
    <lineage>
        <taxon>Eukaryota</taxon>
        <taxon>Fungi</taxon>
        <taxon>Fungi incertae sedis</taxon>
        <taxon>Mucoromycota</taxon>
        <taxon>Glomeromycotina</taxon>
        <taxon>Glomeromycetes</taxon>
        <taxon>Diversisporales</taxon>
        <taxon>Gigasporaceae</taxon>
        <taxon>Cetraspora</taxon>
    </lineage>
</organism>
<evidence type="ECO:0000313" key="2">
    <source>
        <dbReference type="Proteomes" id="UP000789759"/>
    </source>
</evidence>
<dbReference type="Proteomes" id="UP000789759">
    <property type="component" value="Unassembled WGS sequence"/>
</dbReference>